<dbReference type="Proteomes" id="UP000075455">
    <property type="component" value="Unassembled WGS sequence"/>
</dbReference>
<dbReference type="EMBL" id="LQYS01000032">
    <property type="protein sequence ID" value="KYD16435.1"/>
    <property type="molecule type" value="Genomic_DNA"/>
</dbReference>
<evidence type="ECO:0000313" key="2">
    <source>
        <dbReference type="Proteomes" id="UP000075455"/>
    </source>
</evidence>
<dbReference type="AlphaFoldDB" id="A0A150LVV8"/>
<evidence type="ECO:0008006" key="3">
    <source>
        <dbReference type="Google" id="ProtNLM"/>
    </source>
</evidence>
<dbReference type="eggNOG" id="ENOG503301W">
    <property type="taxonomic scope" value="Bacteria"/>
</dbReference>
<dbReference type="PATRIC" id="fig|81408.3.peg.2960"/>
<dbReference type="RefSeq" id="WP_017434163.1">
    <property type="nucleotide sequence ID" value="NZ_LQYS01000032.1"/>
</dbReference>
<dbReference type="Pfam" id="PF13031">
    <property type="entry name" value="DUF3892"/>
    <property type="match status" value="1"/>
</dbReference>
<dbReference type="InterPro" id="IPR024997">
    <property type="entry name" value="DUF3892"/>
</dbReference>
<organism evidence="1 2">
    <name type="scientific">Saccharococcus caldoxylosilyticus</name>
    <dbReference type="NCBI Taxonomy" id="81408"/>
    <lineage>
        <taxon>Bacteria</taxon>
        <taxon>Bacillati</taxon>
        <taxon>Bacillota</taxon>
        <taxon>Bacilli</taxon>
        <taxon>Bacillales</taxon>
        <taxon>Anoxybacillaceae</taxon>
        <taxon>Saccharococcus</taxon>
    </lineage>
</organism>
<proteinExistence type="predicted"/>
<evidence type="ECO:0000313" key="1">
    <source>
        <dbReference type="EMBL" id="KYD16435.1"/>
    </source>
</evidence>
<sequence length="77" mass="8653">MNEQETFVAVQKNHQGDIISLKTSTGRVLAYRKALMEAESGAISGFHVANERDGERYIRSNPDGDAFNILDYLPTFF</sequence>
<dbReference type="STRING" id="81408.B4119_1848"/>
<accession>A0A150LVV8</accession>
<protein>
    <recommendedName>
        <fullName evidence="3">DUF3892 domain-containing protein</fullName>
    </recommendedName>
</protein>
<gene>
    <name evidence="1" type="ORF">B4119_1848</name>
</gene>
<reference evidence="1 2" key="1">
    <citation type="submission" date="2016-01" db="EMBL/GenBank/DDBJ databases">
        <title>Draft Genome Sequences of Seven Thermophilic Sporeformers Isolated from Foods.</title>
        <authorList>
            <person name="Berendsen E.M."/>
            <person name="Wells-Bennik M.H."/>
            <person name="Krawcyk A.O."/>
            <person name="De Jong A."/>
            <person name="Holsappel S."/>
            <person name="Eijlander R.T."/>
            <person name="Kuipers O.P."/>
        </authorList>
    </citation>
    <scope>NUCLEOTIDE SEQUENCE [LARGE SCALE GENOMIC DNA]</scope>
    <source>
        <strain evidence="1 2">B4119</strain>
    </source>
</reference>
<comment type="caution">
    <text evidence="1">The sequence shown here is derived from an EMBL/GenBank/DDBJ whole genome shotgun (WGS) entry which is preliminary data.</text>
</comment>
<name>A0A150LVV8_9BACL</name>